<dbReference type="EMBL" id="VYQA01000002">
    <property type="protein sequence ID" value="KAA9033300.1"/>
    <property type="molecule type" value="Genomic_DNA"/>
</dbReference>
<accession>A0A5J5ICA2</accession>
<dbReference type="Proteomes" id="UP000326364">
    <property type="component" value="Unassembled WGS sequence"/>
</dbReference>
<dbReference type="PROSITE" id="PS51318">
    <property type="entry name" value="TAT"/>
    <property type="match status" value="1"/>
</dbReference>
<evidence type="ECO:0000313" key="3">
    <source>
        <dbReference type="Proteomes" id="UP000325933"/>
    </source>
</evidence>
<reference evidence="3 4" key="1">
    <citation type="submission" date="2019-09" db="EMBL/GenBank/DDBJ databases">
        <authorList>
            <person name="Feng G."/>
        </authorList>
    </citation>
    <scope>NUCLEOTIDE SEQUENCE [LARGE SCALE GENOMIC DNA]</scope>
    <source>
        <strain evidence="2 3">KACC 19283</strain>
        <strain evidence="1 4">KACC 19284</strain>
    </source>
</reference>
<comment type="caution">
    <text evidence="2">The sequence shown here is derived from an EMBL/GenBank/DDBJ whole genome shotgun (WGS) entry which is preliminary data.</text>
</comment>
<gene>
    <name evidence="2" type="ORF">F4U95_02525</name>
    <name evidence="1" type="ORF">F4U96_02525</name>
</gene>
<organism evidence="2 3">
    <name type="scientific">Sphingobium limneticum</name>
    <dbReference type="NCBI Taxonomy" id="1007511"/>
    <lineage>
        <taxon>Bacteria</taxon>
        <taxon>Pseudomonadati</taxon>
        <taxon>Pseudomonadota</taxon>
        <taxon>Alphaproteobacteria</taxon>
        <taxon>Sphingomonadales</taxon>
        <taxon>Sphingomonadaceae</taxon>
        <taxon>Sphingobium</taxon>
    </lineage>
</organism>
<dbReference type="RefSeq" id="WP_150424754.1">
    <property type="nucleotide sequence ID" value="NZ_VYQA01000002.1"/>
</dbReference>
<dbReference type="InterPro" id="IPR006311">
    <property type="entry name" value="TAT_signal"/>
</dbReference>
<evidence type="ECO:0000313" key="1">
    <source>
        <dbReference type="EMBL" id="KAA9020574.1"/>
    </source>
</evidence>
<sequence length="118" mass="12214">MTQKFDRRVLPITSAVAAALLATGCSREPDTANADVRVCRDAEGRRVDDAQCRTHAGGGIATGAFLWYYLNRGSTVPRVGQPLAGGSIAPAFGKNYREASQSTVTRGGLGLSGGSGLS</sequence>
<dbReference type="Proteomes" id="UP000325933">
    <property type="component" value="Unassembled WGS sequence"/>
</dbReference>
<evidence type="ECO:0000313" key="2">
    <source>
        <dbReference type="EMBL" id="KAA9033300.1"/>
    </source>
</evidence>
<evidence type="ECO:0000313" key="4">
    <source>
        <dbReference type="Proteomes" id="UP000326364"/>
    </source>
</evidence>
<dbReference type="EMBL" id="VYQB01000002">
    <property type="protein sequence ID" value="KAA9020574.1"/>
    <property type="molecule type" value="Genomic_DNA"/>
</dbReference>
<dbReference type="AlphaFoldDB" id="A0A5J5ICA2"/>
<dbReference type="PROSITE" id="PS51257">
    <property type="entry name" value="PROKAR_LIPOPROTEIN"/>
    <property type="match status" value="1"/>
</dbReference>
<proteinExistence type="predicted"/>
<protein>
    <submittedName>
        <fullName evidence="2">Uncharacterized protein</fullName>
    </submittedName>
</protein>
<name>A0A5J5ICA2_9SPHN</name>
<keyword evidence="4" id="KW-1185">Reference proteome</keyword>